<keyword evidence="2" id="KW-1185">Reference proteome</keyword>
<dbReference type="AlphaFoldDB" id="A0A3M7RMC7"/>
<dbReference type="EMBL" id="REGN01003055">
    <property type="protein sequence ID" value="RNA24733.1"/>
    <property type="molecule type" value="Genomic_DNA"/>
</dbReference>
<protein>
    <submittedName>
        <fullName evidence="1">Uncharacterized protein</fullName>
    </submittedName>
</protein>
<gene>
    <name evidence="1" type="ORF">BpHYR1_026647</name>
</gene>
<name>A0A3M7RMC7_BRAPC</name>
<organism evidence="1 2">
    <name type="scientific">Brachionus plicatilis</name>
    <name type="common">Marine rotifer</name>
    <name type="synonym">Brachionus muelleri</name>
    <dbReference type="NCBI Taxonomy" id="10195"/>
    <lineage>
        <taxon>Eukaryota</taxon>
        <taxon>Metazoa</taxon>
        <taxon>Spiralia</taxon>
        <taxon>Gnathifera</taxon>
        <taxon>Rotifera</taxon>
        <taxon>Eurotatoria</taxon>
        <taxon>Monogononta</taxon>
        <taxon>Pseudotrocha</taxon>
        <taxon>Ploima</taxon>
        <taxon>Brachionidae</taxon>
        <taxon>Brachionus</taxon>
    </lineage>
</organism>
<comment type="caution">
    <text evidence="1">The sequence shown here is derived from an EMBL/GenBank/DDBJ whole genome shotgun (WGS) entry which is preliminary data.</text>
</comment>
<reference evidence="1 2" key="1">
    <citation type="journal article" date="2018" name="Sci. Rep.">
        <title>Genomic signatures of local adaptation to the degree of environmental predictability in rotifers.</title>
        <authorList>
            <person name="Franch-Gras L."/>
            <person name="Hahn C."/>
            <person name="Garcia-Roger E.M."/>
            <person name="Carmona M.J."/>
            <person name="Serra M."/>
            <person name="Gomez A."/>
        </authorList>
    </citation>
    <scope>NUCLEOTIDE SEQUENCE [LARGE SCALE GENOMIC DNA]</scope>
    <source>
        <strain evidence="1">HYR1</strain>
    </source>
</reference>
<accession>A0A3M7RMC7</accession>
<sequence>MGSSFKLIVTKSYTEIFTNRFENTSHSAKTICVAVDESFNASVVENSVLLVGEGLKSGIEKGSLDVKMLGTENGSLDVRKSFVVMSF</sequence>
<dbReference type="Proteomes" id="UP000276133">
    <property type="component" value="Unassembled WGS sequence"/>
</dbReference>
<proteinExistence type="predicted"/>
<evidence type="ECO:0000313" key="2">
    <source>
        <dbReference type="Proteomes" id="UP000276133"/>
    </source>
</evidence>
<evidence type="ECO:0000313" key="1">
    <source>
        <dbReference type="EMBL" id="RNA24733.1"/>
    </source>
</evidence>